<keyword evidence="3" id="KW-1185">Reference proteome</keyword>
<dbReference type="Pfam" id="PF19086">
    <property type="entry name" value="Terpene_syn_C_2"/>
    <property type="match status" value="1"/>
</dbReference>
<accession>A0ABQ6JMY8</accession>
<dbReference type="SUPFAM" id="SSF48576">
    <property type="entry name" value="Terpenoid synthases"/>
    <property type="match status" value="1"/>
</dbReference>
<reference evidence="3" key="1">
    <citation type="journal article" date="2019" name="Int. J. Syst. Evol. Microbiol.">
        <title>The Global Catalogue of Microorganisms (GCM) 10K type strain sequencing project: providing services to taxonomists for standard genome sequencing and annotation.</title>
        <authorList>
            <consortium name="The Broad Institute Genomics Platform"/>
            <consortium name="The Broad Institute Genome Sequencing Center for Infectious Disease"/>
            <person name="Wu L."/>
            <person name="Ma J."/>
        </authorList>
    </citation>
    <scope>NUCLEOTIDE SEQUENCE [LARGE SCALE GENOMIC DNA]</scope>
    <source>
        <strain evidence="3">NBRC 108730</strain>
    </source>
</reference>
<name>A0ABQ6JMY8_9ACTN</name>
<comment type="caution">
    <text evidence="2">The sequence shown here is derived from an EMBL/GenBank/DDBJ whole genome shotgun (WGS) entry which is preliminary data.</text>
</comment>
<sequence length="213" mass="22548">MAVPSRPPGDPGCCPRSPSLAARTRPLVSPAWWDRFVTHLEHTFSAQRVENLRRREAAPSSLAEFKVVRREASTTDVCYDLVEACEDAEVPNAFRYSFACRRLADALSDFTTMTNDVFGVDRDTDNGDPNNYVTVIQRARGLDRDEAVVQATADVAALVGEPAGVAGRGAGRRGPGSPVRRPPTRSSAPAAGGGGSPSTSRGSTSRSAAGSST</sequence>
<evidence type="ECO:0000313" key="3">
    <source>
        <dbReference type="Proteomes" id="UP001157017"/>
    </source>
</evidence>
<dbReference type="Gene3D" id="1.10.600.10">
    <property type="entry name" value="Farnesyl Diphosphate Synthase"/>
    <property type="match status" value="1"/>
</dbReference>
<evidence type="ECO:0000313" key="2">
    <source>
        <dbReference type="EMBL" id="GMA89294.1"/>
    </source>
</evidence>
<dbReference type="InterPro" id="IPR008949">
    <property type="entry name" value="Isoprenoid_synthase_dom_sf"/>
</dbReference>
<feature type="compositionally biased region" description="Low complexity" evidence="1">
    <location>
        <begin position="175"/>
        <end position="190"/>
    </location>
</feature>
<proteinExistence type="predicted"/>
<evidence type="ECO:0000256" key="1">
    <source>
        <dbReference type="SAM" id="MobiDB-lite"/>
    </source>
</evidence>
<organism evidence="2 3">
    <name type="scientific">Angustibacter aerolatus</name>
    <dbReference type="NCBI Taxonomy" id="1162965"/>
    <lineage>
        <taxon>Bacteria</taxon>
        <taxon>Bacillati</taxon>
        <taxon>Actinomycetota</taxon>
        <taxon>Actinomycetes</taxon>
        <taxon>Kineosporiales</taxon>
        <taxon>Kineosporiaceae</taxon>
    </lineage>
</organism>
<dbReference type="Proteomes" id="UP001157017">
    <property type="component" value="Unassembled WGS sequence"/>
</dbReference>
<evidence type="ECO:0008006" key="4">
    <source>
        <dbReference type="Google" id="ProtNLM"/>
    </source>
</evidence>
<protein>
    <recommendedName>
        <fullName evidence="4">Terpene synthase</fullName>
    </recommendedName>
</protein>
<dbReference type="EMBL" id="BSUZ01000001">
    <property type="protein sequence ID" value="GMA89294.1"/>
    <property type="molecule type" value="Genomic_DNA"/>
</dbReference>
<gene>
    <name evidence="2" type="ORF">GCM10025868_45440</name>
</gene>
<feature type="compositionally biased region" description="Low complexity" evidence="1">
    <location>
        <begin position="197"/>
        <end position="213"/>
    </location>
</feature>
<feature type="region of interest" description="Disordered" evidence="1">
    <location>
        <begin position="163"/>
        <end position="213"/>
    </location>
</feature>